<dbReference type="PANTHER" id="PTHR43273">
    <property type="entry name" value="ANAEROBIC SULFATASE-MATURATING ENZYME HOMOLOG ASLB-RELATED"/>
    <property type="match status" value="1"/>
</dbReference>
<keyword evidence="7" id="KW-1185">Reference proteome</keyword>
<dbReference type="SFLD" id="SFLDS00029">
    <property type="entry name" value="Radical_SAM"/>
    <property type="match status" value="1"/>
</dbReference>
<dbReference type="RefSeq" id="WP_184988849.1">
    <property type="nucleotide sequence ID" value="NZ_BOMK01000054.1"/>
</dbReference>
<dbReference type="SFLD" id="SFLDG01072">
    <property type="entry name" value="dehydrogenase_like"/>
    <property type="match status" value="1"/>
</dbReference>
<dbReference type="GO" id="GO:0016491">
    <property type="term" value="F:oxidoreductase activity"/>
    <property type="evidence" value="ECO:0007669"/>
    <property type="project" value="InterPro"/>
</dbReference>
<dbReference type="EMBL" id="JACHNH010000001">
    <property type="protein sequence ID" value="MBB4759746.1"/>
    <property type="molecule type" value="Genomic_DNA"/>
</dbReference>
<dbReference type="CDD" id="cd01335">
    <property type="entry name" value="Radical_SAM"/>
    <property type="match status" value="1"/>
</dbReference>
<evidence type="ECO:0000256" key="1">
    <source>
        <dbReference type="ARBA" id="ARBA00022691"/>
    </source>
</evidence>
<keyword evidence="3" id="KW-0408">Iron</keyword>
<organism evidence="6 7">
    <name type="scientific">Actinoplanes digitatis</name>
    <dbReference type="NCBI Taxonomy" id="1868"/>
    <lineage>
        <taxon>Bacteria</taxon>
        <taxon>Bacillati</taxon>
        <taxon>Actinomycetota</taxon>
        <taxon>Actinomycetes</taxon>
        <taxon>Micromonosporales</taxon>
        <taxon>Micromonosporaceae</taxon>
        <taxon>Actinoplanes</taxon>
    </lineage>
</organism>
<dbReference type="GO" id="GO:0046872">
    <property type="term" value="F:metal ion binding"/>
    <property type="evidence" value="ECO:0007669"/>
    <property type="project" value="UniProtKB-KW"/>
</dbReference>
<gene>
    <name evidence="6" type="ORF">BJ971_000302</name>
</gene>
<dbReference type="InterPro" id="IPR026335">
    <property type="entry name" value="rSAM_SPASM_FxsB"/>
</dbReference>
<accession>A0A7W7HSH4</accession>
<dbReference type="Pfam" id="PF04055">
    <property type="entry name" value="Radical_SAM"/>
    <property type="match status" value="1"/>
</dbReference>
<feature type="domain" description="Radical SAM core" evidence="5">
    <location>
        <begin position="46"/>
        <end position="204"/>
    </location>
</feature>
<evidence type="ECO:0000256" key="3">
    <source>
        <dbReference type="ARBA" id="ARBA00023004"/>
    </source>
</evidence>
<sequence>MRTSARRSPHPVRPDHPPWPYDLLDVHALRRTGWRPTAIREFVLKVHQRCNLACDYCYVYELADQSWRDRPTVMSAEVCRAAAGRIGEHAREHGLDRVSVILHGGEPLLAGAGRLVRLIGDLRRAMPDGCELSVGMQTNAVTLDEPTLARLSRERVRIGVSVDGRPEDHDLHRRFRSGRGSHAAVDRALGLLGSARFRSSFAGLLCTVNPAADPVATYTGLLEHDPPAIDFLLPHANWAMPPSRSPGQATPHGDWLAQVFDRWYGAPRQETRVRLFEEIMSLLLGGSSRSDQVGLSPVAVAVIESDGAIEQVDSLKSAYSGACDTGLNVLTDPFDAALDHPGFVARQIGLAALSDECAACPIHRICGGGHYAHRYRPGEGFRNPTVYCADMRVLIGRIRHRLSTDLDPMASR</sequence>
<name>A0A7W7HSH4_9ACTN</name>
<dbReference type="SFLD" id="SFLDG01386">
    <property type="entry name" value="main_SPASM_domain-containing"/>
    <property type="match status" value="1"/>
</dbReference>
<proteinExistence type="predicted"/>
<dbReference type="InterPro" id="IPR058240">
    <property type="entry name" value="rSAM_sf"/>
</dbReference>
<keyword evidence="2" id="KW-0479">Metal-binding</keyword>
<evidence type="ECO:0000256" key="2">
    <source>
        <dbReference type="ARBA" id="ARBA00022723"/>
    </source>
</evidence>
<dbReference type="AlphaFoldDB" id="A0A7W7HSH4"/>
<evidence type="ECO:0000313" key="6">
    <source>
        <dbReference type="EMBL" id="MBB4759746.1"/>
    </source>
</evidence>
<evidence type="ECO:0000256" key="4">
    <source>
        <dbReference type="ARBA" id="ARBA00023014"/>
    </source>
</evidence>
<dbReference type="SUPFAM" id="SSF102114">
    <property type="entry name" value="Radical SAM enzymes"/>
    <property type="match status" value="1"/>
</dbReference>
<comment type="caution">
    <text evidence="6">The sequence shown here is derived from an EMBL/GenBank/DDBJ whole genome shotgun (WGS) entry which is preliminary data.</text>
</comment>
<protein>
    <recommendedName>
        <fullName evidence="5">Radical SAM core domain-containing protein</fullName>
    </recommendedName>
</protein>
<dbReference type="PANTHER" id="PTHR43273:SF8">
    <property type="entry name" value="RADICAL SAM DOMAIN PROTEIN"/>
    <property type="match status" value="1"/>
</dbReference>
<dbReference type="NCBIfam" id="TIGR04269">
    <property type="entry name" value="SAM_SPASM_FxsB"/>
    <property type="match status" value="1"/>
</dbReference>
<dbReference type="InterPro" id="IPR013785">
    <property type="entry name" value="Aldolase_TIM"/>
</dbReference>
<evidence type="ECO:0000259" key="5">
    <source>
        <dbReference type="Pfam" id="PF04055"/>
    </source>
</evidence>
<keyword evidence="1" id="KW-0949">S-adenosyl-L-methionine</keyword>
<reference evidence="6 7" key="1">
    <citation type="submission" date="2020-08" db="EMBL/GenBank/DDBJ databases">
        <title>Sequencing the genomes of 1000 actinobacteria strains.</title>
        <authorList>
            <person name="Klenk H.-P."/>
        </authorList>
    </citation>
    <scope>NUCLEOTIDE SEQUENCE [LARGE SCALE GENOMIC DNA]</scope>
    <source>
        <strain evidence="6 7">DSM 43149</strain>
    </source>
</reference>
<evidence type="ECO:0000313" key="7">
    <source>
        <dbReference type="Proteomes" id="UP000578112"/>
    </source>
</evidence>
<keyword evidence="4" id="KW-0411">Iron-sulfur</keyword>
<dbReference type="Proteomes" id="UP000578112">
    <property type="component" value="Unassembled WGS sequence"/>
</dbReference>
<dbReference type="GO" id="GO:0051536">
    <property type="term" value="F:iron-sulfur cluster binding"/>
    <property type="evidence" value="ECO:0007669"/>
    <property type="project" value="UniProtKB-KW"/>
</dbReference>
<dbReference type="InterPro" id="IPR007197">
    <property type="entry name" value="rSAM"/>
</dbReference>
<dbReference type="InterPro" id="IPR023867">
    <property type="entry name" value="Sulphatase_maturase_rSAM"/>
</dbReference>
<dbReference type="Gene3D" id="3.20.20.70">
    <property type="entry name" value="Aldolase class I"/>
    <property type="match status" value="1"/>
</dbReference>
<dbReference type="SFLD" id="SFLDG01067">
    <property type="entry name" value="SPASM/twitch_domain_containing"/>
    <property type="match status" value="1"/>
</dbReference>